<dbReference type="AlphaFoldDB" id="A0A380KEG0"/>
<proteinExistence type="predicted"/>
<feature type="transmembrane region" description="Helical" evidence="1">
    <location>
        <begin position="41"/>
        <end position="59"/>
    </location>
</feature>
<keyword evidence="1" id="KW-0472">Membrane</keyword>
<evidence type="ECO:0000313" key="2">
    <source>
        <dbReference type="EMBL" id="SUN63482.1"/>
    </source>
</evidence>
<keyword evidence="3" id="KW-1185">Reference proteome</keyword>
<dbReference type="GeneID" id="78357709"/>
<dbReference type="InterPro" id="IPR008407">
    <property type="entry name" value="Brnchd-chn_aa_trnsp_AzlD"/>
</dbReference>
<accession>A0A380KEG0</accession>
<sequence length="108" mass="11949">MSVSSKVLVVILLSAVVTWLPRVAPFLLTKYQKLPDSVIRFLDYLPISIIFALLLSSVMTEKVGQLPSLDILTFLAIIPTLWVAIRYKNILLSVLVGVLAMALLRLIG</sequence>
<keyword evidence="1" id="KW-1133">Transmembrane helix</keyword>
<feature type="transmembrane region" description="Helical" evidence="1">
    <location>
        <begin position="90"/>
        <end position="107"/>
    </location>
</feature>
<keyword evidence="1" id="KW-0812">Transmembrane</keyword>
<dbReference type="RefSeq" id="WP_115271060.1">
    <property type="nucleotide sequence ID" value="NZ_JBNPNB010000059.1"/>
</dbReference>
<dbReference type="Proteomes" id="UP000254924">
    <property type="component" value="Unassembled WGS sequence"/>
</dbReference>
<feature type="transmembrane region" description="Helical" evidence="1">
    <location>
        <begin position="66"/>
        <end position="84"/>
    </location>
</feature>
<reference evidence="2 3" key="1">
    <citation type="submission" date="2018-06" db="EMBL/GenBank/DDBJ databases">
        <authorList>
            <consortium name="Pathogen Informatics"/>
            <person name="Doyle S."/>
        </authorList>
    </citation>
    <scope>NUCLEOTIDE SEQUENCE [LARGE SCALE GENOMIC DNA]</scope>
    <source>
        <strain evidence="2 3">NCTC12224</strain>
    </source>
</reference>
<organism evidence="2 3">
    <name type="scientific">Streptococcus hyointestinalis</name>
    <dbReference type="NCBI Taxonomy" id="1337"/>
    <lineage>
        <taxon>Bacteria</taxon>
        <taxon>Bacillati</taxon>
        <taxon>Bacillota</taxon>
        <taxon>Bacilli</taxon>
        <taxon>Lactobacillales</taxon>
        <taxon>Streptococcaceae</taxon>
        <taxon>Streptococcus</taxon>
    </lineage>
</organism>
<dbReference type="EMBL" id="UHFN01000007">
    <property type="protein sequence ID" value="SUN63482.1"/>
    <property type="molecule type" value="Genomic_DNA"/>
</dbReference>
<evidence type="ECO:0000256" key="1">
    <source>
        <dbReference type="SAM" id="Phobius"/>
    </source>
</evidence>
<protein>
    <submittedName>
        <fullName evidence="2">Branched-chain amino acid transport protein azlD</fullName>
    </submittedName>
</protein>
<dbReference type="Pfam" id="PF05437">
    <property type="entry name" value="AzlD"/>
    <property type="match status" value="1"/>
</dbReference>
<dbReference type="OrthoDB" id="7870017at2"/>
<gene>
    <name evidence="2" type="ORF">NCTC12224_02473</name>
</gene>
<evidence type="ECO:0000313" key="3">
    <source>
        <dbReference type="Proteomes" id="UP000254924"/>
    </source>
</evidence>
<name>A0A380KEG0_9STRE</name>